<feature type="transmembrane region" description="Helical" evidence="7">
    <location>
        <begin position="350"/>
        <end position="370"/>
    </location>
</feature>
<dbReference type="Proteomes" id="UP000799437">
    <property type="component" value="Unassembled WGS sequence"/>
</dbReference>
<dbReference type="OrthoDB" id="5086884at2759"/>
<evidence type="ECO:0000313" key="9">
    <source>
        <dbReference type="EMBL" id="KAF2754613.1"/>
    </source>
</evidence>
<evidence type="ECO:0000256" key="2">
    <source>
        <dbReference type="ARBA" id="ARBA00022448"/>
    </source>
</evidence>
<keyword evidence="3 7" id="KW-0812">Transmembrane</keyword>
<evidence type="ECO:0000259" key="8">
    <source>
        <dbReference type="PROSITE" id="PS50850"/>
    </source>
</evidence>
<feature type="transmembrane region" description="Helical" evidence="7">
    <location>
        <begin position="382"/>
        <end position="404"/>
    </location>
</feature>
<evidence type="ECO:0000256" key="6">
    <source>
        <dbReference type="SAM" id="MobiDB-lite"/>
    </source>
</evidence>
<feature type="transmembrane region" description="Helical" evidence="7">
    <location>
        <begin position="464"/>
        <end position="481"/>
    </location>
</feature>
<keyword evidence="5 7" id="KW-0472">Membrane</keyword>
<feature type="transmembrane region" description="Helical" evidence="7">
    <location>
        <begin position="289"/>
        <end position="314"/>
    </location>
</feature>
<feature type="transmembrane region" description="Helical" evidence="7">
    <location>
        <begin position="430"/>
        <end position="452"/>
    </location>
</feature>
<name>A0A6A6VWL7_9PEZI</name>
<evidence type="ECO:0000256" key="4">
    <source>
        <dbReference type="ARBA" id="ARBA00022989"/>
    </source>
</evidence>
<organism evidence="9 10">
    <name type="scientific">Pseudovirgaria hyperparasitica</name>
    <dbReference type="NCBI Taxonomy" id="470096"/>
    <lineage>
        <taxon>Eukaryota</taxon>
        <taxon>Fungi</taxon>
        <taxon>Dikarya</taxon>
        <taxon>Ascomycota</taxon>
        <taxon>Pezizomycotina</taxon>
        <taxon>Dothideomycetes</taxon>
        <taxon>Dothideomycetes incertae sedis</taxon>
        <taxon>Acrospermales</taxon>
        <taxon>Acrospermaceae</taxon>
        <taxon>Pseudovirgaria</taxon>
    </lineage>
</organism>
<dbReference type="Gene3D" id="1.20.1250.20">
    <property type="entry name" value="MFS general substrate transporter like domains"/>
    <property type="match status" value="2"/>
</dbReference>
<dbReference type="PANTHER" id="PTHR23506:SF37">
    <property type="entry name" value="MAJOR FACILITATOR SUPERFAMILY (MFS) PROFILE DOMAIN-CONTAINING PROTEIN"/>
    <property type="match status" value="1"/>
</dbReference>
<feature type="transmembrane region" description="Helical" evidence="7">
    <location>
        <begin position="138"/>
        <end position="159"/>
    </location>
</feature>
<keyword evidence="4 7" id="KW-1133">Transmembrane helix</keyword>
<dbReference type="AlphaFoldDB" id="A0A6A6VWL7"/>
<dbReference type="PANTHER" id="PTHR23506">
    <property type="entry name" value="GH10249P"/>
    <property type="match status" value="1"/>
</dbReference>
<feature type="transmembrane region" description="Helical" evidence="7">
    <location>
        <begin position="38"/>
        <end position="65"/>
    </location>
</feature>
<dbReference type="SUPFAM" id="SSF103473">
    <property type="entry name" value="MFS general substrate transporter"/>
    <property type="match status" value="1"/>
</dbReference>
<dbReference type="Pfam" id="PF07690">
    <property type="entry name" value="MFS_1"/>
    <property type="match status" value="1"/>
</dbReference>
<dbReference type="InterPro" id="IPR020846">
    <property type="entry name" value="MFS_dom"/>
</dbReference>
<protein>
    <submittedName>
        <fullName evidence="9">MFS general substrate transporter</fullName>
    </submittedName>
</protein>
<dbReference type="InterPro" id="IPR011701">
    <property type="entry name" value="MFS"/>
</dbReference>
<feature type="transmembrane region" description="Helical" evidence="7">
    <location>
        <begin position="114"/>
        <end position="132"/>
    </location>
</feature>
<sequence length="503" mass="53835">MLRRASTASVTLVAKRLFPLGKKYDVEPWGLKWRSNTFFIIFTIGMGMFSDLFLYSLIVPVIPFLLQDRIGSSPDQLQSLTSTLLSTYALASMISSPIAGLLADKVAETRQGPFLVSLSALMMATVLLAVGQSYPVLVIARLLQGAASGCVWTLGLAMSLETVGPKNMGKVVGSIFSFLTAGTLFAPTLGGLLYEKTGYQGVFGVAVGVLVIDLALRILVVEKKVAKRFRDAGASSPESSSDADSTTADDDEETELIPKSPSIDYDIPTPESKIIKAVPILACLKSMSLIMACILGFAQAFFIATFDATVPIMAKDWYDFSPLRAGLLFLPLGVADLVFGPPAGWAVDRYGTKPAAVIGFGLLGAAYCLLRIPQPGGPEQIAVYSVLLSLCGIGLSIAGTPSIVEAGDIMEKYHKANPELFGEDGPYAQLYGMTSTMFSLGLTLGPIAAGSLKDSVGYANMNTVMGGFSFFIMLLSGYYIGRPVPWLTRLWKRREADHVEESE</sequence>
<feature type="transmembrane region" description="Helical" evidence="7">
    <location>
        <begin position="85"/>
        <end position="102"/>
    </location>
</feature>
<keyword evidence="10" id="KW-1185">Reference proteome</keyword>
<evidence type="ECO:0000256" key="7">
    <source>
        <dbReference type="SAM" id="Phobius"/>
    </source>
</evidence>
<dbReference type="InterPro" id="IPR050930">
    <property type="entry name" value="MFS_Vesicular_Transporter"/>
</dbReference>
<reference evidence="9" key="1">
    <citation type="journal article" date="2020" name="Stud. Mycol.">
        <title>101 Dothideomycetes genomes: a test case for predicting lifestyles and emergence of pathogens.</title>
        <authorList>
            <person name="Haridas S."/>
            <person name="Albert R."/>
            <person name="Binder M."/>
            <person name="Bloem J."/>
            <person name="Labutti K."/>
            <person name="Salamov A."/>
            <person name="Andreopoulos B."/>
            <person name="Baker S."/>
            <person name="Barry K."/>
            <person name="Bills G."/>
            <person name="Bluhm B."/>
            <person name="Cannon C."/>
            <person name="Castanera R."/>
            <person name="Culley D."/>
            <person name="Daum C."/>
            <person name="Ezra D."/>
            <person name="Gonzalez J."/>
            <person name="Henrissat B."/>
            <person name="Kuo A."/>
            <person name="Liang C."/>
            <person name="Lipzen A."/>
            <person name="Lutzoni F."/>
            <person name="Magnuson J."/>
            <person name="Mondo S."/>
            <person name="Nolan M."/>
            <person name="Ohm R."/>
            <person name="Pangilinan J."/>
            <person name="Park H.-J."/>
            <person name="Ramirez L."/>
            <person name="Alfaro M."/>
            <person name="Sun H."/>
            <person name="Tritt A."/>
            <person name="Yoshinaga Y."/>
            <person name="Zwiers L.-H."/>
            <person name="Turgeon B."/>
            <person name="Goodwin S."/>
            <person name="Spatafora J."/>
            <person name="Crous P."/>
            <person name="Grigoriev I."/>
        </authorList>
    </citation>
    <scope>NUCLEOTIDE SEQUENCE</scope>
    <source>
        <strain evidence="9">CBS 121739</strain>
    </source>
</reference>
<evidence type="ECO:0000313" key="10">
    <source>
        <dbReference type="Proteomes" id="UP000799437"/>
    </source>
</evidence>
<dbReference type="GO" id="GO:0016020">
    <property type="term" value="C:membrane"/>
    <property type="evidence" value="ECO:0007669"/>
    <property type="project" value="UniProtKB-SubCell"/>
</dbReference>
<keyword evidence="2" id="KW-0813">Transport</keyword>
<proteinExistence type="predicted"/>
<comment type="subcellular location">
    <subcellularLocation>
        <location evidence="1">Membrane</location>
        <topology evidence="1">Multi-pass membrane protein</topology>
    </subcellularLocation>
</comment>
<feature type="region of interest" description="Disordered" evidence="6">
    <location>
        <begin position="233"/>
        <end position="264"/>
    </location>
</feature>
<evidence type="ECO:0000256" key="3">
    <source>
        <dbReference type="ARBA" id="ARBA00022692"/>
    </source>
</evidence>
<gene>
    <name evidence="9" type="ORF">EJ05DRAFT_541173</name>
</gene>
<dbReference type="CDD" id="cd17325">
    <property type="entry name" value="MFS_MdtG_SLC18_like"/>
    <property type="match status" value="1"/>
</dbReference>
<feature type="domain" description="Major facilitator superfamily (MFS) profile" evidence="8">
    <location>
        <begin position="40"/>
        <end position="484"/>
    </location>
</feature>
<evidence type="ECO:0000256" key="1">
    <source>
        <dbReference type="ARBA" id="ARBA00004141"/>
    </source>
</evidence>
<feature type="transmembrane region" description="Helical" evidence="7">
    <location>
        <begin position="199"/>
        <end position="220"/>
    </location>
</feature>
<dbReference type="GeneID" id="54490698"/>
<evidence type="ECO:0000256" key="5">
    <source>
        <dbReference type="ARBA" id="ARBA00023136"/>
    </source>
</evidence>
<dbReference type="PROSITE" id="PS50850">
    <property type="entry name" value="MFS"/>
    <property type="match status" value="1"/>
</dbReference>
<feature type="compositionally biased region" description="Low complexity" evidence="6">
    <location>
        <begin position="233"/>
        <end position="246"/>
    </location>
</feature>
<dbReference type="RefSeq" id="XP_033597064.1">
    <property type="nucleotide sequence ID" value="XM_033749644.1"/>
</dbReference>
<dbReference type="EMBL" id="ML996580">
    <property type="protein sequence ID" value="KAF2754613.1"/>
    <property type="molecule type" value="Genomic_DNA"/>
</dbReference>
<dbReference type="GO" id="GO:0022857">
    <property type="term" value="F:transmembrane transporter activity"/>
    <property type="evidence" value="ECO:0007669"/>
    <property type="project" value="InterPro"/>
</dbReference>
<accession>A0A6A6VWL7</accession>
<feature type="transmembrane region" description="Helical" evidence="7">
    <location>
        <begin position="171"/>
        <end position="193"/>
    </location>
</feature>
<dbReference type="InterPro" id="IPR036259">
    <property type="entry name" value="MFS_trans_sf"/>
</dbReference>